<proteinExistence type="predicted"/>
<evidence type="ECO:0000313" key="4">
    <source>
        <dbReference type="EMBL" id="KYG02354.1"/>
    </source>
</evidence>
<dbReference type="PROSITE" id="PS51737">
    <property type="entry name" value="RECOMBINASE_DNA_BIND"/>
    <property type="match status" value="1"/>
</dbReference>
<name>A0A150TCF0_SORCE</name>
<dbReference type="Gene3D" id="3.40.50.1390">
    <property type="entry name" value="Resolvase, N-terminal catalytic domain"/>
    <property type="match status" value="1"/>
</dbReference>
<dbReference type="Pfam" id="PF07508">
    <property type="entry name" value="Recombinase"/>
    <property type="match status" value="1"/>
</dbReference>
<sequence length="707" mass="80358">MNAGAGEQRAGAAVASPKIGPRHVERLAIVYVRQSHPSQVVHHPESARVQYDLAEHAVALGWSRERVLVIDDDQGRTGTNTEGRPGFQRLVAEVGLDHVGIIIGFQMSRLARSCRDWHQLIEVCALFGTLLCDLDGVYDPANYNDRLVLGLKGTISEAELHVIKQRMHAGKLAKAQRGELGTLLAFGYVRRPSGEIVKDPDEQVRCVVDLLFEQFKTRGTITGVLCYLVEHDLKLPLRVASGLDKGQLRWVRPNRTRLQETFKNPIYAGVYAYGRRRVDPRTKRPGRRATGRRISPANQWTVCLRDRLPAYISWEQYEQNLRQLELNRNVARGVARKGPTLLAGLLRCGRCGHRMVVQYSKGNPRYACVHDAAVYGAPLCQGIVARAVDRVVEALVLRALEPSALEVSLAVAADLERERVREEQLWHQRLERARYEVQRARRQYDAVEPENRLVARTLERALEERLSAEQKLQEDHRRAQAMRPTSLTEAERSAVRALATEFPRLWNSPTTTNEQRKEVVRQMLEEARLTVVGNSEQVQMTLRWAGGHETTTTLTRPVGKLAQLSYYDDLVRRAEQLRQEGKTFQGVANALNTEAWRPARRRETFNASMVNSLLASKKGDRDMRTPRSLPEKLKAHEWTLPALADELGMSRITLYSWVQHGKVQARKVQSEHVHGLWIIRADEKERERLAALRTARRRRRPQGVQTG</sequence>
<evidence type="ECO:0000313" key="5">
    <source>
        <dbReference type="Proteomes" id="UP000075502"/>
    </source>
</evidence>
<evidence type="ECO:0000259" key="3">
    <source>
        <dbReference type="PROSITE" id="PS51737"/>
    </source>
</evidence>
<dbReference type="GO" id="GO:0000150">
    <property type="term" value="F:DNA strand exchange activity"/>
    <property type="evidence" value="ECO:0007669"/>
    <property type="project" value="InterPro"/>
</dbReference>
<dbReference type="PANTHER" id="PTHR30461:SF23">
    <property type="entry name" value="DNA RECOMBINASE-RELATED"/>
    <property type="match status" value="1"/>
</dbReference>
<dbReference type="Pfam" id="PF00239">
    <property type="entry name" value="Resolvase"/>
    <property type="match status" value="1"/>
</dbReference>
<dbReference type="SUPFAM" id="SSF53041">
    <property type="entry name" value="Resolvase-like"/>
    <property type="match status" value="1"/>
</dbReference>
<dbReference type="InterPro" id="IPR006119">
    <property type="entry name" value="Resolv_N"/>
</dbReference>
<dbReference type="PROSITE" id="PS51736">
    <property type="entry name" value="RECOMBINASES_3"/>
    <property type="match status" value="1"/>
</dbReference>
<reference evidence="4 5" key="1">
    <citation type="submission" date="2014-02" db="EMBL/GenBank/DDBJ databases">
        <title>The small core and large imbalanced accessory genome model reveals a collaborative survival strategy of Sorangium cellulosum strains in nature.</title>
        <authorList>
            <person name="Han K."/>
            <person name="Peng R."/>
            <person name="Blom J."/>
            <person name="Li Y.-Z."/>
        </authorList>
    </citation>
    <scope>NUCLEOTIDE SEQUENCE [LARGE SCALE GENOMIC DNA]</scope>
    <source>
        <strain evidence="4 5">So0007-03</strain>
    </source>
</reference>
<feature type="domain" description="Resolvase/invertase-type recombinase catalytic" evidence="2">
    <location>
        <begin position="27"/>
        <end position="178"/>
    </location>
</feature>
<accession>A0A150TCF0</accession>
<dbReference type="Proteomes" id="UP000075502">
    <property type="component" value="Unassembled WGS sequence"/>
</dbReference>
<dbReference type="Pfam" id="PF13408">
    <property type="entry name" value="Zn_ribbon_recom"/>
    <property type="match status" value="1"/>
</dbReference>
<dbReference type="InterPro" id="IPR038109">
    <property type="entry name" value="DNA_bind_recomb_sf"/>
</dbReference>
<comment type="caution">
    <text evidence="4">The sequence shown here is derived from an EMBL/GenBank/DDBJ whole genome shotgun (WGS) entry which is preliminary data.</text>
</comment>
<evidence type="ECO:0000259" key="2">
    <source>
        <dbReference type="PROSITE" id="PS51736"/>
    </source>
</evidence>
<dbReference type="Gene3D" id="3.90.1750.20">
    <property type="entry name" value="Putative Large Serine Recombinase, Chain B, Domain 2"/>
    <property type="match status" value="1"/>
</dbReference>
<protein>
    <recommendedName>
        <fullName evidence="6">Serine recombinase</fullName>
    </recommendedName>
</protein>
<dbReference type="InterPro" id="IPR025827">
    <property type="entry name" value="Zn_ribbon_recom_dom"/>
</dbReference>
<dbReference type="PANTHER" id="PTHR30461">
    <property type="entry name" value="DNA-INVERTASE FROM LAMBDOID PROPHAGE"/>
    <property type="match status" value="1"/>
</dbReference>
<dbReference type="GO" id="GO:0003677">
    <property type="term" value="F:DNA binding"/>
    <property type="evidence" value="ECO:0007669"/>
    <property type="project" value="InterPro"/>
</dbReference>
<dbReference type="InterPro" id="IPR050639">
    <property type="entry name" value="SSR_resolvase"/>
</dbReference>
<feature type="region of interest" description="Disordered" evidence="1">
    <location>
        <begin position="470"/>
        <end position="490"/>
    </location>
</feature>
<evidence type="ECO:0000256" key="1">
    <source>
        <dbReference type="SAM" id="MobiDB-lite"/>
    </source>
</evidence>
<dbReference type="SMART" id="SM00857">
    <property type="entry name" value="Resolvase"/>
    <property type="match status" value="1"/>
</dbReference>
<dbReference type="AlphaFoldDB" id="A0A150TCF0"/>
<feature type="domain" description="Recombinase" evidence="3">
    <location>
        <begin position="185"/>
        <end position="330"/>
    </location>
</feature>
<dbReference type="CDD" id="cd00338">
    <property type="entry name" value="Ser_Recombinase"/>
    <property type="match status" value="1"/>
</dbReference>
<organism evidence="4 5">
    <name type="scientific">Sorangium cellulosum</name>
    <name type="common">Polyangium cellulosum</name>
    <dbReference type="NCBI Taxonomy" id="56"/>
    <lineage>
        <taxon>Bacteria</taxon>
        <taxon>Pseudomonadati</taxon>
        <taxon>Myxococcota</taxon>
        <taxon>Polyangia</taxon>
        <taxon>Polyangiales</taxon>
        <taxon>Polyangiaceae</taxon>
        <taxon>Sorangium</taxon>
    </lineage>
</organism>
<dbReference type="InterPro" id="IPR011109">
    <property type="entry name" value="DNA_bind_recombinase_dom"/>
</dbReference>
<dbReference type="InterPro" id="IPR036162">
    <property type="entry name" value="Resolvase-like_N_sf"/>
</dbReference>
<dbReference type="EMBL" id="JEME01003104">
    <property type="protein sequence ID" value="KYG02354.1"/>
    <property type="molecule type" value="Genomic_DNA"/>
</dbReference>
<gene>
    <name evidence="4" type="ORF">BE21_55030</name>
</gene>
<evidence type="ECO:0008006" key="6">
    <source>
        <dbReference type="Google" id="ProtNLM"/>
    </source>
</evidence>